<dbReference type="PANTHER" id="PTHR11733">
    <property type="entry name" value="ZINC METALLOPROTEASE FAMILY M13 NEPRILYSIN-RELATED"/>
    <property type="match status" value="1"/>
</dbReference>
<sequence>MANFVGGLRYNSGMYKYLLKELNEKEVRELQDIATPLEKLSRLIEQQVKDSDLVLAEETVLAMLDRVRTMQTAKVMWPTSTVDYIINAYEKFETGYNAFVEGGRNETEAAKLMITILSGFLGLEDDVFNLFDSGLGMNSMYNPEENKHLLLLTALILGLRGDRGIKFGTTYTIAGHEMYHSILTFPEMQLQLWDRKVALNRECYIDHMIRTQDMYRAEENTTYLNSGVNTTGEDLPDYEGLQAAFKLLQQEGGLEEVPYPELPKITRERLFFYSWTATWCIQGPRRISSDR</sequence>
<keyword evidence="3" id="KW-1185">Reference proteome</keyword>
<proteinExistence type="predicted"/>
<feature type="domain" description="Peptidase M13 C-terminal" evidence="1">
    <location>
        <begin position="138"/>
        <end position="282"/>
    </location>
</feature>
<dbReference type="AlphaFoldDB" id="A0AA36DD38"/>
<dbReference type="SUPFAM" id="SSF55486">
    <property type="entry name" value="Metalloproteases ('zincins'), catalytic domain"/>
    <property type="match status" value="1"/>
</dbReference>
<dbReference type="GO" id="GO:0004222">
    <property type="term" value="F:metalloendopeptidase activity"/>
    <property type="evidence" value="ECO:0007669"/>
    <property type="project" value="InterPro"/>
</dbReference>
<gene>
    <name evidence="2" type="ORF">MSPICULIGERA_LOCUS22276</name>
</gene>
<evidence type="ECO:0000313" key="2">
    <source>
        <dbReference type="EMBL" id="CAJ0584215.1"/>
    </source>
</evidence>
<feature type="non-terminal residue" evidence="2">
    <location>
        <position position="1"/>
    </location>
</feature>
<dbReference type="PANTHER" id="PTHR11733:SF208">
    <property type="entry name" value="PEPTIDASE M13 C-TERMINAL DOMAIN-CONTAINING PROTEIN"/>
    <property type="match status" value="1"/>
</dbReference>
<dbReference type="Proteomes" id="UP001177023">
    <property type="component" value="Unassembled WGS sequence"/>
</dbReference>
<evidence type="ECO:0000259" key="1">
    <source>
        <dbReference type="Pfam" id="PF01431"/>
    </source>
</evidence>
<accession>A0AA36DD38</accession>
<dbReference type="EMBL" id="CATQJA010002688">
    <property type="protein sequence ID" value="CAJ0584215.1"/>
    <property type="molecule type" value="Genomic_DNA"/>
</dbReference>
<evidence type="ECO:0000313" key="3">
    <source>
        <dbReference type="Proteomes" id="UP001177023"/>
    </source>
</evidence>
<dbReference type="Gene3D" id="3.40.390.10">
    <property type="entry name" value="Collagenase (Catalytic Domain)"/>
    <property type="match status" value="1"/>
</dbReference>
<organism evidence="2 3">
    <name type="scientific">Mesorhabditis spiculigera</name>
    <dbReference type="NCBI Taxonomy" id="96644"/>
    <lineage>
        <taxon>Eukaryota</taxon>
        <taxon>Metazoa</taxon>
        <taxon>Ecdysozoa</taxon>
        <taxon>Nematoda</taxon>
        <taxon>Chromadorea</taxon>
        <taxon>Rhabditida</taxon>
        <taxon>Rhabditina</taxon>
        <taxon>Rhabditomorpha</taxon>
        <taxon>Rhabditoidea</taxon>
        <taxon>Rhabditidae</taxon>
        <taxon>Mesorhabditinae</taxon>
        <taxon>Mesorhabditis</taxon>
    </lineage>
</organism>
<reference evidence="2" key="1">
    <citation type="submission" date="2023-06" db="EMBL/GenBank/DDBJ databases">
        <authorList>
            <person name="Delattre M."/>
        </authorList>
    </citation>
    <scope>NUCLEOTIDE SEQUENCE</scope>
    <source>
        <strain evidence="2">AF72</strain>
    </source>
</reference>
<protein>
    <recommendedName>
        <fullName evidence="1">Peptidase M13 C-terminal domain-containing protein</fullName>
    </recommendedName>
</protein>
<dbReference type="GO" id="GO:0005886">
    <property type="term" value="C:plasma membrane"/>
    <property type="evidence" value="ECO:0007669"/>
    <property type="project" value="TreeGrafter"/>
</dbReference>
<dbReference type="PROSITE" id="PS51885">
    <property type="entry name" value="NEPRILYSIN"/>
    <property type="match status" value="1"/>
</dbReference>
<dbReference type="InterPro" id="IPR018497">
    <property type="entry name" value="Peptidase_M13_C"/>
</dbReference>
<dbReference type="GO" id="GO:0016485">
    <property type="term" value="P:protein processing"/>
    <property type="evidence" value="ECO:0007669"/>
    <property type="project" value="TreeGrafter"/>
</dbReference>
<comment type="caution">
    <text evidence="2">The sequence shown here is derived from an EMBL/GenBank/DDBJ whole genome shotgun (WGS) entry which is preliminary data.</text>
</comment>
<dbReference type="InterPro" id="IPR024079">
    <property type="entry name" value="MetalloPept_cat_dom_sf"/>
</dbReference>
<dbReference type="Pfam" id="PF01431">
    <property type="entry name" value="Peptidase_M13"/>
    <property type="match status" value="1"/>
</dbReference>
<dbReference type="InterPro" id="IPR000718">
    <property type="entry name" value="Peptidase_M13"/>
</dbReference>
<name>A0AA36DD38_9BILA</name>